<dbReference type="AlphaFoldDB" id="A0A368XX87"/>
<dbReference type="OrthoDB" id="2636416at2"/>
<keyword evidence="2" id="KW-1185">Reference proteome</keyword>
<reference evidence="1 2" key="1">
    <citation type="submission" date="2018-07" db="EMBL/GenBank/DDBJ databases">
        <title>Genomic Encyclopedia of Type Strains, Phase IV (KMG-IV): sequencing the most valuable type-strain genomes for metagenomic binning, comparative biology and taxonomic classification.</title>
        <authorList>
            <person name="Goeker M."/>
        </authorList>
    </citation>
    <scope>NUCLEOTIDE SEQUENCE [LARGE SCALE GENOMIC DNA]</scope>
    <source>
        <strain evidence="1 2">DSM 27696</strain>
    </source>
</reference>
<evidence type="ECO:0000313" key="2">
    <source>
        <dbReference type="Proteomes" id="UP000252585"/>
    </source>
</evidence>
<sequence length="106" mass="12302">MELMVSRDLILDDLGNYYQIKSINKNKITLVNAIVFYAYNRILNDDYYEEYKGQAVAAPATKIVKNKIKKLENNETKGRIYNLTDVSKKYVVVVDGLYEREISVNN</sequence>
<dbReference type="EMBL" id="QPJJ01000006">
    <property type="protein sequence ID" value="RCW70624.1"/>
    <property type="molecule type" value="Genomic_DNA"/>
</dbReference>
<dbReference type="Proteomes" id="UP000252585">
    <property type="component" value="Unassembled WGS sequence"/>
</dbReference>
<name>A0A368XX87_9BACI</name>
<protein>
    <submittedName>
        <fullName evidence="1">Uncharacterized protein</fullName>
    </submittedName>
</protein>
<organism evidence="1 2">
    <name type="scientific">Saliterribacillus persicus</name>
    <dbReference type="NCBI Taxonomy" id="930114"/>
    <lineage>
        <taxon>Bacteria</taxon>
        <taxon>Bacillati</taxon>
        <taxon>Bacillota</taxon>
        <taxon>Bacilli</taxon>
        <taxon>Bacillales</taxon>
        <taxon>Bacillaceae</taxon>
        <taxon>Saliterribacillus</taxon>
    </lineage>
</organism>
<dbReference type="RefSeq" id="WP_114352623.1">
    <property type="nucleotide sequence ID" value="NZ_QPJJ01000006.1"/>
</dbReference>
<evidence type="ECO:0000313" key="1">
    <source>
        <dbReference type="EMBL" id="RCW70624.1"/>
    </source>
</evidence>
<accession>A0A368XX87</accession>
<comment type="caution">
    <text evidence="1">The sequence shown here is derived from an EMBL/GenBank/DDBJ whole genome shotgun (WGS) entry which is preliminary data.</text>
</comment>
<proteinExistence type="predicted"/>
<gene>
    <name evidence="1" type="ORF">DFR57_10621</name>
</gene>